<name>A0ACA9R253_9GLOM</name>
<comment type="caution">
    <text evidence="1">The sequence shown here is derived from an EMBL/GenBank/DDBJ whole genome shotgun (WGS) entry which is preliminary data.</text>
</comment>
<keyword evidence="2" id="KW-1185">Reference proteome</keyword>
<sequence length="107" mass="12693">DVKNCYMSFPYDLQRATEVIESLKGIYETFYVFYDQAREPPEKGFDYRSIDLSAELDALLKNSYKTEFDFFSDVSQIYIDLKDGHTSFNPACFNAFFFFQDIWLYST</sequence>
<dbReference type="EMBL" id="CAJVPU010058574">
    <property type="protein sequence ID" value="CAG8773900.1"/>
    <property type="molecule type" value="Genomic_DNA"/>
</dbReference>
<reference evidence="1" key="1">
    <citation type="submission" date="2021-06" db="EMBL/GenBank/DDBJ databases">
        <authorList>
            <person name="Kallberg Y."/>
            <person name="Tangrot J."/>
            <person name="Rosling A."/>
        </authorList>
    </citation>
    <scope>NUCLEOTIDE SEQUENCE</scope>
    <source>
        <strain evidence="1">IL203A</strain>
    </source>
</reference>
<organism evidence="1 2">
    <name type="scientific">Dentiscutata heterogama</name>
    <dbReference type="NCBI Taxonomy" id="1316150"/>
    <lineage>
        <taxon>Eukaryota</taxon>
        <taxon>Fungi</taxon>
        <taxon>Fungi incertae sedis</taxon>
        <taxon>Mucoromycota</taxon>
        <taxon>Glomeromycotina</taxon>
        <taxon>Glomeromycetes</taxon>
        <taxon>Diversisporales</taxon>
        <taxon>Gigasporaceae</taxon>
        <taxon>Dentiscutata</taxon>
    </lineage>
</organism>
<feature type="non-terminal residue" evidence="1">
    <location>
        <position position="1"/>
    </location>
</feature>
<accession>A0ACA9R253</accession>
<proteinExistence type="predicted"/>
<protein>
    <submittedName>
        <fullName evidence="1">10401_t:CDS:1</fullName>
    </submittedName>
</protein>
<evidence type="ECO:0000313" key="2">
    <source>
        <dbReference type="Proteomes" id="UP000789702"/>
    </source>
</evidence>
<gene>
    <name evidence="1" type="ORF">DHETER_LOCUS16000</name>
</gene>
<evidence type="ECO:0000313" key="1">
    <source>
        <dbReference type="EMBL" id="CAG8773900.1"/>
    </source>
</evidence>
<feature type="non-terminal residue" evidence="1">
    <location>
        <position position="107"/>
    </location>
</feature>
<dbReference type="Proteomes" id="UP000789702">
    <property type="component" value="Unassembled WGS sequence"/>
</dbReference>